<comment type="caution">
    <text evidence="2">The sequence shown here is derived from an EMBL/GenBank/DDBJ whole genome shotgun (WGS) entry which is preliminary data.</text>
</comment>
<organism evidence="2 3">
    <name type="scientific">Hibiscus trionum</name>
    <name type="common">Flower of an hour</name>
    <dbReference type="NCBI Taxonomy" id="183268"/>
    <lineage>
        <taxon>Eukaryota</taxon>
        <taxon>Viridiplantae</taxon>
        <taxon>Streptophyta</taxon>
        <taxon>Embryophyta</taxon>
        <taxon>Tracheophyta</taxon>
        <taxon>Spermatophyta</taxon>
        <taxon>Magnoliopsida</taxon>
        <taxon>eudicotyledons</taxon>
        <taxon>Gunneridae</taxon>
        <taxon>Pentapetalae</taxon>
        <taxon>rosids</taxon>
        <taxon>malvids</taxon>
        <taxon>Malvales</taxon>
        <taxon>Malvaceae</taxon>
        <taxon>Malvoideae</taxon>
        <taxon>Hibiscus</taxon>
    </lineage>
</organism>
<gene>
    <name evidence="2" type="ORF">HRI_004654800</name>
</gene>
<reference evidence="2" key="1">
    <citation type="submission" date="2023-05" db="EMBL/GenBank/DDBJ databases">
        <title>Genome and transcriptome analyses reveal genes involved in the formation of fine ridges on petal epidermal cells in Hibiscus trionum.</title>
        <authorList>
            <person name="Koshimizu S."/>
            <person name="Masuda S."/>
            <person name="Ishii T."/>
            <person name="Shirasu K."/>
            <person name="Hoshino A."/>
            <person name="Arita M."/>
        </authorList>
    </citation>
    <scope>NUCLEOTIDE SEQUENCE</scope>
    <source>
        <strain evidence="2">Hamamatsu line</strain>
    </source>
</reference>
<dbReference type="Proteomes" id="UP001165190">
    <property type="component" value="Unassembled WGS sequence"/>
</dbReference>
<evidence type="ECO:0000313" key="3">
    <source>
        <dbReference type="Proteomes" id="UP001165190"/>
    </source>
</evidence>
<dbReference type="InterPro" id="IPR005135">
    <property type="entry name" value="Endo/exonuclease/phosphatase"/>
</dbReference>
<dbReference type="EMBL" id="BSYR01000056">
    <property type="protein sequence ID" value="GMJ09856.1"/>
    <property type="molecule type" value="Genomic_DNA"/>
</dbReference>
<evidence type="ECO:0000259" key="1">
    <source>
        <dbReference type="Pfam" id="PF03372"/>
    </source>
</evidence>
<proteinExistence type="predicted"/>
<name>A0A9W7J8E0_HIBTR</name>
<dbReference type="PANTHER" id="PTHR33710">
    <property type="entry name" value="BNAC02G09200D PROTEIN"/>
    <property type="match status" value="1"/>
</dbReference>
<dbReference type="AlphaFoldDB" id="A0A9W7J8E0"/>
<keyword evidence="3" id="KW-1185">Reference proteome</keyword>
<dbReference type="PANTHER" id="PTHR33710:SF64">
    <property type="entry name" value="ENDONUCLEASE_EXONUCLEASE_PHOSPHATASE DOMAIN-CONTAINING PROTEIN"/>
    <property type="match status" value="1"/>
</dbReference>
<dbReference type="OrthoDB" id="1750912at2759"/>
<dbReference type="SUPFAM" id="SSF56219">
    <property type="entry name" value="DNase I-like"/>
    <property type="match status" value="1"/>
</dbReference>
<sequence length="329" mass="37259">MDWSIISWNIRGLGRSEKASAVRRLFLQKKPKILFLQETKMQVFSISLFRRLGVKHDLDKIFSPSEGSAGGLMCVWDKDFFSVSDKVVARRFIALFGQIKGSQVPYGFLNIYGSSVESEKASFFTELKSFMENYQVTWVLGGDFNAYLSAEEKIGISVNRISIEVFKSFIQELQLADLPLLGGTFTWSNNREPPTFIRLDRFLVGDKVLSDFPMLNQILLPKSISDHNPIGLEVASTVGGPRPFKLYNYLMEEKGFSDLVVSALSKPKKSQRNAGLFRILKDLKGDIKKWSKDKQGGGENHIHWLECQIAAEERKQHQGQFSSSIGTLR</sequence>
<evidence type="ECO:0000313" key="2">
    <source>
        <dbReference type="EMBL" id="GMJ09856.1"/>
    </source>
</evidence>
<protein>
    <recommendedName>
        <fullName evidence="1">Endonuclease/exonuclease/phosphatase domain-containing protein</fullName>
    </recommendedName>
</protein>
<dbReference type="Pfam" id="PF03372">
    <property type="entry name" value="Exo_endo_phos"/>
    <property type="match status" value="1"/>
</dbReference>
<feature type="domain" description="Endonuclease/exonuclease/phosphatase" evidence="1">
    <location>
        <begin position="6"/>
        <end position="227"/>
    </location>
</feature>
<dbReference type="GO" id="GO:0003824">
    <property type="term" value="F:catalytic activity"/>
    <property type="evidence" value="ECO:0007669"/>
    <property type="project" value="InterPro"/>
</dbReference>
<accession>A0A9W7J8E0</accession>
<dbReference type="Gene3D" id="3.60.10.10">
    <property type="entry name" value="Endonuclease/exonuclease/phosphatase"/>
    <property type="match status" value="1"/>
</dbReference>
<dbReference type="InterPro" id="IPR036691">
    <property type="entry name" value="Endo/exonu/phosph_ase_sf"/>
</dbReference>